<keyword evidence="1" id="KW-0560">Oxidoreductase</keyword>
<evidence type="ECO:0000313" key="4">
    <source>
        <dbReference type="EMBL" id="MDX3707199.1"/>
    </source>
</evidence>
<feature type="domain" description="FAD dependent oxidoreductase" evidence="3">
    <location>
        <begin position="6"/>
        <end position="385"/>
    </location>
</feature>
<dbReference type="Gene3D" id="3.50.50.60">
    <property type="entry name" value="FAD/NAD(P)-binding domain"/>
    <property type="match status" value="3"/>
</dbReference>
<dbReference type="EMBL" id="JARAYU010000044">
    <property type="protein sequence ID" value="MDX3707199.1"/>
    <property type="molecule type" value="Genomic_DNA"/>
</dbReference>
<protein>
    <submittedName>
        <fullName evidence="4">FAD-dependent oxidoreductase</fullName>
    </submittedName>
</protein>
<dbReference type="PANTHER" id="PTHR13847">
    <property type="entry name" value="SARCOSINE DEHYDROGENASE-RELATED"/>
    <property type="match status" value="1"/>
</dbReference>
<evidence type="ECO:0000256" key="1">
    <source>
        <dbReference type="ARBA" id="ARBA00023002"/>
    </source>
</evidence>
<name>A0ABU4NX05_9ACTN</name>
<dbReference type="RefSeq" id="WP_319063933.1">
    <property type="nucleotide sequence ID" value="NZ_JARAYT010000041.1"/>
</dbReference>
<dbReference type="Pfam" id="PF01266">
    <property type="entry name" value="DAO"/>
    <property type="match status" value="1"/>
</dbReference>
<sequence length="410" mass="41716">MSGLSDVLVVGGGIAGAAAGYFLGRSGGRVTLLEAERTPGTHATGRSAALFSEYYGNTVVRELTVASRAFYERPPAGFSPVTELLRPRGVLALGTPDTGREFDAAKASGTTAPQPAVELDRDQALALCPALRPGAFDRALYKPGARDIDTDAVLQGFLRGLKAAGGTVVTGARVHGLAFRRGQWHATTAAGEFSAPVVVDAAGAWADQVAVSAGAAVQGLVSYRRTAALASLPEDRASADRSGDAGSSGHPGPPHPRRPGTEGLPGGTAAGIADWPMISDVADTFYARPESGGLLVSPADATPVPPGDVRPDDRDVALALDRFRAVVALPVRHVRRAWAGLRTSTPDDTPVIGPDPDAPGFCWLAGLGGYGLQTAPAAGALLAALIAGHEPPPGLTTAVAGVTPARTGRS</sequence>
<dbReference type="SUPFAM" id="SSF51905">
    <property type="entry name" value="FAD/NAD(P)-binding domain"/>
    <property type="match status" value="1"/>
</dbReference>
<feature type="region of interest" description="Disordered" evidence="2">
    <location>
        <begin position="232"/>
        <end position="270"/>
    </location>
</feature>
<dbReference type="Proteomes" id="UP001271274">
    <property type="component" value="Unassembled WGS sequence"/>
</dbReference>
<evidence type="ECO:0000259" key="3">
    <source>
        <dbReference type="Pfam" id="PF01266"/>
    </source>
</evidence>
<evidence type="ECO:0000256" key="2">
    <source>
        <dbReference type="SAM" id="MobiDB-lite"/>
    </source>
</evidence>
<organism evidence="4 5">
    <name type="scientific">Streptomyces europaeiscabiei</name>
    <dbReference type="NCBI Taxonomy" id="146819"/>
    <lineage>
        <taxon>Bacteria</taxon>
        <taxon>Bacillati</taxon>
        <taxon>Actinomycetota</taxon>
        <taxon>Actinomycetes</taxon>
        <taxon>Kitasatosporales</taxon>
        <taxon>Streptomycetaceae</taxon>
        <taxon>Streptomyces</taxon>
    </lineage>
</organism>
<proteinExistence type="predicted"/>
<keyword evidence="5" id="KW-1185">Reference proteome</keyword>
<evidence type="ECO:0000313" key="5">
    <source>
        <dbReference type="Proteomes" id="UP001271274"/>
    </source>
</evidence>
<reference evidence="4 5" key="1">
    <citation type="journal article" date="2023" name="Microb. Genom.">
        <title>Mesoterricola silvestris gen. nov., sp. nov., Mesoterricola sediminis sp. nov., Geothrix oryzae sp. nov., Geothrix edaphica sp. nov., Geothrix rubra sp. nov., and Geothrix limicola sp. nov., six novel members of Acidobacteriota isolated from soils.</title>
        <authorList>
            <person name="Weisberg A.J."/>
            <person name="Pearce E."/>
            <person name="Kramer C.G."/>
            <person name="Chang J.H."/>
            <person name="Clarke C.R."/>
        </authorList>
    </citation>
    <scope>NUCLEOTIDE SEQUENCE [LARGE SCALE GENOMIC DNA]</scope>
    <source>
        <strain evidence="4 5">ID09-01A</strain>
    </source>
</reference>
<accession>A0ABU4NX05</accession>
<feature type="compositionally biased region" description="Basic and acidic residues" evidence="2">
    <location>
        <begin position="233"/>
        <end position="243"/>
    </location>
</feature>
<dbReference type="InterPro" id="IPR006076">
    <property type="entry name" value="FAD-dep_OxRdtase"/>
</dbReference>
<gene>
    <name evidence="4" type="ORF">PV662_47540</name>
</gene>
<comment type="caution">
    <text evidence="4">The sequence shown here is derived from an EMBL/GenBank/DDBJ whole genome shotgun (WGS) entry which is preliminary data.</text>
</comment>
<dbReference type="InterPro" id="IPR036188">
    <property type="entry name" value="FAD/NAD-bd_sf"/>
</dbReference>
<dbReference type="PRINTS" id="PR00420">
    <property type="entry name" value="RNGMNOXGNASE"/>
</dbReference>
<dbReference type="PANTHER" id="PTHR13847:SF287">
    <property type="entry name" value="FAD-DEPENDENT OXIDOREDUCTASE DOMAIN-CONTAINING PROTEIN 1"/>
    <property type="match status" value="1"/>
</dbReference>